<dbReference type="SUPFAM" id="SSF58104">
    <property type="entry name" value="Methyl-accepting chemotaxis protein (MCP) signaling domain"/>
    <property type="match status" value="1"/>
</dbReference>
<dbReference type="SMART" id="SM00304">
    <property type="entry name" value="HAMP"/>
    <property type="match status" value="2"/>
</dbReference>
<gene>
    <name evidence="9" type="ORF">PFX98_12200</name>
</gene>
<protein>
    <submittedName>
        <fullName evidence="9">Methyl-accepting chemotaxis protein</fullName>
    </submittedName>
</protein>
<evidence type="ECO:0000256" key="2">
    <source>
        <dbReference type="ARBA" id="ARBA00022481"/>
    </source>
</evidence>
<proteinExistence type="inferred from homology"/>
<keyword evidence="2" id="KW-0488">Methylation</keyword>
<keyword evidence="10" id="KW-1185">Reference proteome</keyword>
<reference evidence="9" key="1">
    <citation type="submission" date="2023-01" db="EMBL/GenBank/DDBJ databases">
        <title>Whole genome sequence of Paucibacter sp. S2-9 isolated from pond sediment.</title>
        <authorList>
            <person name="Jung J.Y."/>
        </authorList>
    </citation>
    <scope>NUCLEOTIDE SEQUENCE</scope>
    <source>
        <strain evidence="9">S2-9</strain>
    </source>
</reference>
<evidence type="ECO:0000256" key="4">
    <source>
        <dbReference type="PROSITE-ProRule" id="PRU00284"/>
    </source>
</evidence>
<dbReference type="InterPro" id="IPR004089">
    <property type="entry name" value="MCPsignal_dom"/>
</dbReference>
<dbReference type="KEGG" id="pais:PFX98_12200"/>
<evidence type="ECO:0000313" key="9">
    <source>
        <dbReference type="EMBL" id="WIT14348.1"/>
    </source>
</evidence>
<evidence type="ECO:0000259" key="8">
    <source>
        <dbReference type="PROSITE" id="PS50885"/>
    </source>
</evidence>
<keyword evidence="4" id="KW-0807">Transducer</keyword>
<dbReference type="PRINTS" id="PR00260">
    <property type="entry name" value="CHEMTRNSDUCR"/>
</dbReference>
<dbReference type="PANTHER" id="PTHR43531">
    <property type="entry name" value="PROTEIN ICFG"/>
    <property type="match status" value="1"/>
</dbReference>
<feature type="chain" id="PRO_5041732996" evidence="6">
    <location>
        <begin position="24"/>
        <end position="511"/>
    </location>
</feature>
<dbReference type="Pfam" id="PF00015">
    <property type="entry name" value="MCPsignal"/>
    <property type="match status" value="1"/>
</dbReference>
<comment type="similarity">
    <text evidence="3">Belongs to the methyl-accepting chemotaxis (MCP) protein family.</text>
</comment>
<dbReference type="InterPro" id="IPR047347">
    <property type="entry name" value="YvaQ-like_sensor"/>
</dbReference>
<feature type="transmembrane region" description="Helical" evidence="5">
    <location>
        <begin position="186"/>
        <end position="206"/>
    </location>
</feature>
<keyword evidence="5" id="KW-0812">Transmembrane</keyword>
<accession>A0AA95SNG0</accession>
<dbReference type="CDD" id="cd06225">
    <property type="entry name" value="HAMP"/>
    <property type="match status" value="1"/>
</dbReference>
<dbReference type="RefSeq" id="WP_285235478.1">
    <property type="nucleotide sequence ID" value="NZ_CP116346.1"/>
</dbReference>
<dbReference type="InterPro" id="IPR003660">
    <property type="entry name" value="HAMP_dom"/>
</dbReference>
<dbReference type="InterPro" id="IPR004090">
    <property type="entry name" value="Chemotax_Me-accpt_rcpt"/>
</dbReference>
<feature type="domain" description="HAMP" evidence="8">
    <location>
        <begin position="207"/>
        <end position="260"/>
    </location>
</feature>
<evidence type="ECO:0000256" key="6">
    <source>
        <dbReference type="SAM" id="SignalP"/>
    </source>
</evidence>
<organism evidence="9 10">
    <name type="scientific">Paucibacter sediminis</name>
    <dbReference type="NCBI Taxonomy" id="3019553"/>
    <lineage>
        <taxon>Bacteria</taxon>
        <taxon>Pseudomonadati</taxon>
        <taxon>Pseudomonadota</taxon>
        <taxon>Betaproteobacteria</taxon>
        <taxon>Burkholderiales</taxon>
        <taxon>Sphaerotilaceae</taxon>
        <taxon>Roseateles</taxon>
    </lineage>
</organism>
<dbReference type="EMBL" id="CP116346">
    <property type="protein sequence ID" value="WIT14348.1"/>
    <property type="molecule type" value="Genomic_DNA"/>
</dbReference>
<keyword evidence="6" id="KW-0732">Signal</keyword>
<dbReference type="GO" id="GO:0007165">
    <property type="term" value="P:signal transduction"/>
    <property type="evidence" value="ECO:0007669"/>
    <property type="project" value="UniProtKB-KW"/>
</dbReference>
<feature type="signal peptide" evidence="6">
    <location>
        <begin position="1"/>
        <end position="23"/>
    </location>
</feature>
<evidence type="ECO:0000256" key="5">
    <source>
        <dbReference type="SAM" id="Phobius"/>
    </source>
</evidence>
<dbReference type="PROSITE" id="PS50111">
    <property type="entry name" value="CHEMOTAXIS_TRANSDUC_2"/>
    <property type="match status" value="1"/>
</dbReference>
<dbReference type="GO" id="GO:0005886">
    <property type="term" value="C:plasma membrane"/>
    <property type="evidence" value="ECO:0007669"/>
    <property type="project" value="TreeGrafter"/>
</dbReference>
<dbReference type="Proteomes" id="UP001177769">
    <property type="component" value="Chromosome"/>
</dbReference>
<dbReference type="PANTHER" id="PTHR43531:SF14">
    <property type="entry name" value="METHYL-ACCEPTING CHEMOTAXIS PROTEIN I-RELATED"/>
    <property type="match status" value="1"/>
</dbReference>
<dbReference type="InterPro" id="IPR051310">
    <property type="entry name" value="MCP_chemotaxis"/>
</dbReference>
<dbReference type="AlphaFoldDB" id="A0AA95SNG0"/>
<evidence type="ECO:0000313" key="10">
    <source>
        <dbReference type="Proteomes" id="UP001177769"/>
    </source>
</evidence>
<dbReference type="CDD" id="cd19411">
    <property type="entry name" value="MCP2201-like_sensor"/>
    <property type="match status" value="1"/>
</dbReference>
<comment type="subcellular location">
    <subcellularLocation>
        <location evidence="1">Membrane</location>
    </subcellularLocation>
</comment>
<dbReference type="PROSITE" id="PS50885">
    <property type="entry name" value="HAMP"/>
    <property type="match status" value="1"/>
</dbReference>
<evidence type="ECO:0000256" key="1">
    <source>
        <dbReference type="ARBA" id="ARBA00004370"/>
    </source>
</evidence>
<dbReference type="Gene3D" id="1.10.287.950">
    <property type="entry name" value="Methyl-accepting chemotaxis protein"/>
    <property type="match status" value="1"/>
</dbReference>
<evidence type="ECO:0000256" key="3">
    <source>
        <dbReference type="ARBA" id="ARBA00029447"/>
    </source>
</evidence>
<keyword evidence="5" id="KW-0472">Membrane</keyword>
<dbReference type="Pfam" id="PF00672">
    <property type="entry name" value="HAMP"/>
    <property type="match status" value="1"/>
</dbReference>
<feature type="domain" description="Methyl-accepting transducer" evidence="7">
    <location>
        <begin position="265"/>
        <end position="494"/>
    </location>
</feature>
<evidence type="ECO:0000259" key="7">
    <source>
        <dbReference type="PROSITE" id="PS50111"/>
    </source>
</evidence>
<dbReference type="SMART" id="SM00283">
    <property type="entry name" value="MA"/>
    <property type="match status" value="1"/>
</dbReference>
<name>A0AA95SNG0_9BURK</name>
<dbReference type="FunFam" id="1.10.287.950:FF:000001">
    <property type="entry name" value="Methyl-accepting chemotaxis sensory transducer"/>
    <property type="match status" value="1"/>
</dbReference>
<sequence>MHFTVSRKLWAASLAALSLMVAAAVLSQRSAVLAMQDAMDEVAAVDERIGLSTRWAGALEANVQRVIAMALSQEPLLTQTFGRGRKQATGLINELQERIAKEAGTPREREALARIADRRQPVVALMKQVDALKQRGESAGALVEKDLLPAVANYLAALEQLVEVQSQLRDEAKAAALLASERAQGLGLLVMGLVYAFALAGVALLVRAISAPLRQAVQLAERIAEGDLSQPPALGDRQDEFGQLMQAMEAMARRLRALVAEVLKGVDSVSTASSEIAEGNQDLSVRTEQASANLQQTASSMEQLTGTLRQSADTARQANQLAAGAAQAAGRGGQVVNEVVGTMAQISQSSARMADIIGVIDGIAFQTNILALNAAVEAARAGEQGRGFAVVAAEVRSLAQRSAAAAKEIKGLIQASSNTVASGAQLVDQTGSSMQHIVASVHQVAALLHEIAVGASEQGEGIAQVNQAVANLDQMTQQNAALVEQSAAAATSLRDQARRLRAVVGVFRLDA</sequence>
<dbReference type="GO" id="GO:0006935">
    <property type="term" value="P:chemotaxis"/>
    <property type="evidence" value="ECO:0007669"/>
    <property type="project" value="InterPro"/>
</dbReference>
<keyword evidence="5" id="KW-1133">Transmembrane helix</keyword>
<dbReference type="GO" id="GO:0004888">
    <property type="term" value="F:transmembrane signaling receptor activity"/>
    <property type="evidence" value="ECO:0007669"/>
    <property type="project" value="InterPro"/>
</dbReference>